<feature type="compositionally biased region" description="Pro residues" evidence="6">
    <location>
        <begin position="285"/>
        <end position="309"/>
    </location>
</feature>
<dbReference type="InterPro" id="IPR036388">
    <property type="entry name" value="WH-like_DNA-bd_sf"/>
</dbReference>
<dbReference type="RefSeq" id="WP_308210604.1">
    <property type="nucleotide sequence ID" value="NZ_BAABKA010000036.1"/>
</dbReference>
<dbReference type="GO" id="GO:0000160">
    <property type="term" value="P:phosphorelay signal transduction system"/>
    <property type="evidence" value="ECO:0007669"/>
    <property type="project" value="InterPro"/>
</dbReference>
<reference evidence="8" key="1">
    <citation type="submission" date="2022-06" db="EMBL/GenBank/DDBJ databases">
        <title>Sequencing the genomes of 1000 actinobacteria strains.</title>
        <authorList>
            <person name="Klenk H.-P."/>
        </authorList>
    </citation>
    <scope>NUCLEOTIDE SEQUENCE</scope>
    <source>
        <strain evidence="8">DSM 46694</strain>
    </source>
</reference>
<dbReference type="Pfam" id="PF13191">
    <property type="entry name" value="AAA_16"/>
    <property type="match status" value="1"/>
</dbReference>
<keyword evidence="4" id="KW-0804">Transcription</keyword>
<evidence type="ECO:0000256" key="1">
    <source>
        <dbReference type="ARBA" id="ARBA00005820"/>
    </source>
</evidence>
<feature type="compositionally biased region" description="Low complexity" evidence="6">
    <location>
        <begin position="349"/>
        <end position="369"/>
    </location>
</feature>
<feature type="domain" description="OmpR/PhoB-type" evidence="7">
    <location>
        <begin position="1"/>
        <end position="96"/>
    </location>
</feature>
<feature type="compositionally biased region" description="Pro residues" evidence="6">
    <location>
        <begin position="389"/>
        <end position="407"/>
    </location>
</feature>
<dbReference type="InterPro" id="IPR011990">
    <property type="entry name" value="TPR-like_helical_dom_sf"/>
</dbReference>
<dbReference type="CDD" id="cd15831">
    <property type="entry name" value="BTAD"/>
    <property type="match status" value="1"/>
</dbReference>
<dbReference type="PROSITE" id="PS51755">
    <property type="entry name" value="OMPR_PHOB"/>
    <property type="match status" value="1"/>
</dbReference>
<dbReference type="SUPFAM" id="SSF46894">
    <property type="entry name" value="C-terminal effector domain of the bipartite response regulators"/>
    <property type="match status" value="1"/>
</dbReference>
<evidence type="ECO:0000313" key="8">
    <source>
        <dbReference type="EMBL" id="MCP2355662.1"/>
    </source>
</evidence>
<dbReference type="Pfam" id="PF03704">
    <property type="entry name" value="BTAD"/>
    <property type="match status" value="1"/>
</dbReference>
<evidence type="ECO:0000256" key="5">
    <source>
        <dbReference type="PROSITE-ProRule" id="PRU01091"/>
    </source>
</evidence>
<feature type="compositionally biased region" description="Pro residues" evidence="6">
    <location>
        <begin position="252"/>
        <end position="277"/>
    </location>
</feature>
<keyword evidence="9" id="KW-1185">Reference proteome</keyword>
<evidence type="ECO:0000256" key="3">
    <source>
        <dbReference type="ARBA" id="ARBA00023125"/>
    </source>
</evidence>
<dbReference type="Pfam" id="PF00486">
    <property type="entry name" value="Trans_reg_C"/>
    <property type="match status" value="1"/>
</dbReference>
<dbReference type="InterPro" id="IPR016032">
    <property type="entry name" value="Sig_transdc_resp-reg_C-effctor"/>
</dbReference>
<dbReference type="InterPro" id="IPR041664">
    <property type="entry name" value="AAA_16"/>
</dbReference>
<dbReference type="AlphaFoldDB" id="A0A9X2GDH1"/>
<dbReference type="Gene3D" id="1.25.40.10">
    <property type="entry name" value="Tetratricopeptide repeat domain"/>
    <property type="match status" value="1"/>
</dbReference>
<dbReference type="InterPro" id="IPR027417">
    <property type="entry name" value="P-loop_NTPase"/>
</dbReference>
<dbReference type="Gene3D" id="3.40.50.300">
    <property type="entry name" value="P-loop containing nucleotide triphosphate hydrolases"/>
    <property type="match status" value="1"/>
</dbReference>
<dbReference type="PANTHER" id="PTHR35807">
    <property type="entry name" value="TRANSCRIPTIONAL REGULATOR REDD-RELATED"/>
    <property type="match status" value="1"/>
</dbReference>
<comment type="caution">
    <text evidence="8">The sequence shown here is derived from an EMBL/GenBank/DDBJ whole genome shotgun (WGS) entry which is preliminary data.</text>
</comment>
<dbReference type="Proteomes" id="UP001139648">
    <property type="component" value="Unassembled WGS sequence"/>
</dbReference>
<keyword evidence="3 5" id="KW-0238">DNA-binding</keyword>
<dbReference type="InterPro" id="IPR051677">
    <property type="entry name" value="AfsR-DnrI-RedD_regulator"/>
</dbReference>
<organism evidence="8 9">
    <name type="scientific">Nonomuraea thailandensis</name>
    <dbReference type="NCBI Taxonomy" id="1188745"/>
    <lineage>
        <taxon>Bacteria</taxon>
        <taxon>Bacillati</taxon>
        <taxon>Actinomycetota</taxon>
        <taxon>Actinomycetes</taxon>
        <taxon>Streptosporangiales</taxon>
        <taxon>Streptosporangiaceae</taxon>
        <taxon>Nonomuraea</taxon>
    </lineage>
</organism>
<dbReference type="EMBL" id="JAMZEB010000002">
    <property type="protein sequence ID" value="MCP2355662.1"/>
    <property type="molecule type" value="Genomic_DNA"/>
</dbReference>
<dbReference type="InterPro" id="IPR005158">
    <property type="entry name" value="BTAD"/>
</dbReference>
<sequence length="1277" mass="133823">MEIRVLGPVEVVEAGRPRKLGPLKERTLLCLLVLADRRAVSPHVLVDRLWGDDPPPEPLVSLRAYVSNLRRALEPERRPRTPSLLSHGTAGYRLAIAPDTVDVTRFARLVTRAERALGGGEPGEAERAAAGALSLWRGEPYAELDGREYAMAAQARVVELRDRARELLITAGMEQGRHAEMLGELEALTREHPLRERLWSLRALALYRSGRQGDALDALRTARRVLAEELGIDPGDELRALERDILTQSPALRPPTPPTPPPPHPATTPHPGPPPATAPRHPATAPHPGPPPALVPPHPATTAPGPPAAAAPRHPSAATPPPPGIASAHTVAAPASGASHADDTPPRPAHSSAAQAAPEAGPAVADGPASARREPTAGLAATGSSEPAAGPPAPIGSPAPVGPPPSAGPSAAFTRPALAGRAAELAAVEEALGQVAGGRPGFLLITGEPGVGKTRLAEEAVARAQARGFEVAVGRCAAIEGAPAFWPWTTLLERLTAALPAVPADVRDDLPGAGMGERADPEGARFRAYRATAEVLSAASARGPVAIALDDLQWADHSSLRLLAYLAEVLIEGPVLMICTARETASDATLTDTFAALSRRGAVRLALTGLDLGELAGLVPREVASPQILRVLRDRTGGNPFFVTELVRLMIGGADPREALPLGVKDVVLGRVGRLPAATGELLRVAAVAGREFDAAVTAEAAGLSLDETLDVLEPAVRTSLLVEGRPGRLRFAHALVQEALSDALTPMRRARLHAAVAAAVEARGHVPAADRLATAAHHWLLAAPAGHARRAWQAAAAAARQAVRLRAHDVAAGLLTRAAEVADADPDVAPSERVDLLLALADALIGAGDLRGQVETLDRARRLAREADDRPRLIAAATGYGGRIIRPWGPPDAYDPDLTRDLRALAADPGLSDAERARVLGSLAAESYHRPGSELAERERLTRESVACARRDGDPELLAWALNTRYVALYAPDALGHRLAAAEEIVRTGREAGDDEMLTVGLTYLGAALLEADPSPKALALVEEAAALAERLRTPFVSVMIGWLRLGLALLAGDRPAAERLFHATAQQHRLTSMWGAEESVLGGMLLLALHDQRHGRLDLDVLTGFTAYGGEAGSGQWAAPFLAAAGRHDEALALIGPWTGPESIARGFLWPHEVALRADVWSRLGDRRACADLYTMILPYAGRLSMAGVGLPLWPLSRSLAQLARALGDLDAAVLHGEHALETATALGADSLITLIAGELAGTCEERGETGRAAGLRTIAARAAARVSARAARPG</sequence>
<dbReference type="SUPFAM" id="SSF52540">
    <property type="entry name" value="P-loop containing nucleoside triphosphate hydrolases"/>
    <property type="match status" value="1"/>
</dbReference>
<dbReference type="PANTHER" id="PTHR35807:SF1">
    <property type="entry name" value="TRANSCRIPTIONAL REGULATOR REDD"/>
    <property type="match status" value="1"/>
</dbReference>
<dbReference type="Gene3D" id="1.10.10.10">
    <property type="entry name" value="Winged helix-like DNA-binding domain superfamily/Winged helix DNA-binding domain"/>
    <property type="match status" value="1"/>
</dbReference>
<evidence type="ECO:0000256" key="2">
    <source>
        <dbReference type="ARBA" id="ARBA00023015"/>
    </source>
</evidence>
<evidence type="ECO:0000256" key="4">
    <source>
        <dbReference type="ARBA" id="ARBA00023163"/>
    </source>
</evidence>
<evidence type="ECO:0000259" key="7">
    <source>
        <dbReference type="PROSITE" id="PS51755"/>
    </source>
</evidence>
<name>A0A9X2GDH1_9ACTN</name>
<protein>
    <submittedName>
        <fullName evidence="8">DNA-binding SARP family transcriptional activator/RecA/RadA recombinase</fullName>
    </submittedName>
</protein>
<evidence type="ECO:0000313" key="9">
    <source>
        <dbReference type="Proteomes" id="UP001139648"/>
    </source>
</evidence>
<gene>
    <name evidence="8" type="ORF">HD597_002682</name>
</gene>
<dbReference type="GO" id="GO:0003677">
    <property type="term" value="F:DNA binding"/>
    <property type="evidence" value="ECO:0007669"/>
    <property type="project" value="UniProtKB-UniRule"/>
</dbReference>
<keyword evidence="2" id="KW-0805">Transcription regulation</keyword>
<dbReference type="InterPro" id="IPR001867">
    <property type="entry name" value="OmpR/PhoB-type_DNA-bd"/>
</dbReference>
<dbReference type="SMART" id="SM00862">
    <property type="entry name" value="Trans_reg_C"/>
    <property type="match status" value="1"/>
</dbReference>
<dbReference type="GO" id="GO:0006355">
    <property type="term" value="P:regulation of DNA-templated transcription"/>
    <property type="evidence" value="ECO:0007669"/>
    <property type="project" value="InterPro"/>
</dbReference>
<proteinExistence type="inferred from homology"/>
<feature type="DNA-binding region" description="OmpR/PhoB-type" evidence="5">
    <location>
        <begin position="1"/>
        <end position="96"/>
    </location>
</feature>
<dbReference type="SMART" id="SM01043">
    <property type="entry name" value="BTAD"/>
    <property type="match status" value="1"/>
</dbReference>
<accession>A0A9X2GDH1</accession>
<comment type="similarity">
    <text evidence="1">Belongs to the AfsR/DnrI/RedD regulatory family.</text>
</comment>
<dbReference type="SUPFAM" id="SSF48452">
    <property type="entry name" value="TPR-like"/>
    <property type="match status" value="1"/>
</dbReference>
<feature type="region of interest" description="Disordered" evidence="6">
    <location>
        <begin position="249"/>
        <end position="413"/>
    </location>
</feature>
<evidence type="ECO:0000256" key="6">
    <source>
        <dbReference type="SAM" id="MobiDB-lite"/>
    </source>
</evidence>